<dbReference type="SUPFAM" id="SSF53448">
    <property type="entry name" value="Nucleotide-diphospho-sugar transferases"/>
    <property type="match status" value="1"/>
</dbReference>
<dbReference type="CDD" id="cd02511">
    <property type="entry name" value="Beta4Glucosyltransferase"/>
    <property type="match status" value="1"/>
</dbReference>
<organism evidence="3 4">
    <name type="scientific">Mesosutterella porci</name>
    <dbReference type="NCBI Taxonomy" id="2915351"/>
    <lineage>
        <taxon>Bacteria</taxon>
        <taxon>Pseudomonadati</taxon>
        <taxon>Pseudomonadota</taxon>
        <taxon>Betaproteobacteria</taxon>
        <taxon>Burkholderiales</taxon>
        <taxon>Sutterellaceae</taxon>
        <taxon>Mesosutterella</taxon>
    </lineage>
</organism>
<evidence type="ECO:0000313" key="3">
    <source>
        <dbReference type="EMBL" id="MCG5031580.1"/>
    </source>
</evidence>
<dbReference type="Proteomes" id="UP001297600">
    <property type="component" value="Unassembled WGS sequence"/>
</dbReference>
<dbReference type="InterPro" id="IPR029044">
    <property type="entry name" value="Nucleotide-diphossugar_trans"/>
</dbReference>
<protein>
    <submittedName>
        <fullName evidence="3">Glycosyltransferase family 2 protein</fullName>
    </submittedName>
</protein>
<keyword evidence="4" id="KW-1185">Reference proteome</keyword>
<accession>A0ABS9MSI3</accession>
<sequence length="252" mass="28815">MNSLAVLILTKNEEKNIAAAADSAKLVTEEIVVIDSGSTDATVRIAREHGARTAFRAWDDDFSAQRNFALQQTQADWVFYLDADERITPELASAVLEVIRSGAACQCRIERRSVAFGIVFRHGVLKHDHVMRLFPRLSVKWERKVHEHPRCPLPVQTLGGFMEHYTYSNWDDWERKLGLYTTLWAQEAYKNGVRTSLGGILGHSMAGFFKMFCLRAGFLDGAIGSYVCCTHFFYVMLKYLKLYELQNQRRPQ</sequence>
<dbReference type="Pfam" id="PF00535">
    <property type="entry name" value="Glycos_transf_2"/>
    <property type="match status" value="1"/>
</dbReference>
<dbReference type="PANTHER" id="PTHR43630:SF2">
    <property type="entry name" value="GLYCOSYLTRANSFERASE"/>
    <property type="match status" value="1"/>
</dbReference>
<comment type="caution">
    <text evidence="3">The sequence shown here is derived from an EMBL/GenBank/DDBJ whole genome shotgun (WGS) entry which is preliminary data.</text>
</comment>
<dbReference type="InterPro" id="IPR001173">
    <property type="entry name" value="Glyco_trans_2-like"/>
</dbReference>
<feature type="domain" description="Glycosyltransferase 2-like" evidence="2">
    <location>
        <begin position="6"/>
        <end position="117"/>
    </location>
</feature>
<proteinExistence type="inferred from homology"/>
<evidence type="ECO:0000256" key="1">
    <source>
        <dbReference type="ARBA" id="ARBA00038494"/>
    </source>
</evidence>
<dbReference type="Gene3D" id="3.90.550.10">
    <property type="entry name" value="Spore Coat Polysaccharide Biosynthesis Protein SpsA, Chain A"/>
    <property type="match status" value="1"/>
</dbReference>
<gene>
    <name evidence="3" type="ORF">MAF45_09015</name>
</gene>
<dbReference type="PANTHER" id="PTHR43630">
    <property type="entry name" value="POLY-BETA-1,6-N-ACETYL-D-GLUCOSAMINE SYNTHASE"/>
    <property type="match status" value="1"/>
</dbReference>
<evidence type="ECO:0000259" key="2">
    <source>
        <dbReference type="Pfam" id="PF00535"/>
    </source>
</evidence>
<comment type="similarity">
    <text evidence="1">Belongs to the glycosyltransferase 2 family. WaaE/KdtX subfamily.</text>
</comment>
<name>A0ABS9MSI3_9BURK</name>
<dbReference type="RefSeq" id="WP_237979553.1">
    <property type="nucleotide sequence ID" value="NZ_JAKNCT010000011.1"/>
</dbReference>
<dbReference type="EMBL" id="JAKNCT010000011">
    <property type="protein sequence ID" value="MCG5031580.1"/>
    <property type="molecule type" value="Genomic_DNA"/>
</dbReference>
<reference evidence="3 4" key="1">
    <citation type="submission" date="2022-02" db="EMBL/GenBank/DDBJ databases">
        <title>Mesosutterella porci, a novel member of the family Sutterellaceae from pig feces.</title>
        <authorList>
            <person name="Wylensek D."/>
            <person name="Clavel T."/>
        </authorList>
    </citation>
    <scope>NUCLEOTIDE SEQUENCE [LARGE SCALE GENOMIC DNA]</scope>
    <source>
        <strain evidence="4">oilRF-744-wt-GAM-9</strain>
    </source>
</reference>
<evidence type="ECO:0000313" key="4">
    <source>
        <dbReference type="Proteomes" id="UP001297600"/>
    </source>
</evidence>